<dbReference type="AlphaFoldDB" id="A0A3T4SNH9"/>
<sequence length="280" mass="32084">MANKKFIYSISGTKVTPNINTIDFFDKEYQEPDIAPIDIYNKKKDIHIKLLGEPSESSEWKLLVNLVMLGFVSLVESYCRCIIRRILITDKQARSCSYKNNVSYAAAVYHSKDILPEALLEDASFISEANILETIKTFTGLKIDRQKAASVISALQKYDQICQLRHCIVHRSGLFGTKNAIKLGLEKHHLFLEKPIIINYEAIQSIASVCDNVVKELNDELFNLLLDGIAEQYDWTGDLRKDKKIFSPYFEIFYSSVANPNKSEELKKCYQAFCQHFGFK</sequence>
<reference evidence="1" key="1">
    <citation type="journal article" date="2018" name="Genome Biol.">
        <title>SKESA: strategic k-mer extension for scrupulous assemblies.</title>
        <authorList>
            <person name="Souvorov A."/>
            <person name="Agarwala R."/>
            <person name="Lipman D.J."/>
        </authorList>
    </citation>
    <scope>NUCLEOTIDE SEQUENCE</scope>
    <source>
        <strain evidence="1">Salmonella enterica</strain>
    </source>
</reference>
<organism evidence="1">
    <name type="scientific">Salmonella enterica I</name>
    <dbReference type="NCBI Taxonomy" id="59201"/>
    <lineage>
        <taxon>Bacteria</taxon>
        <taxon>Pseudomonadati</taxon>
        <taxon>Pseudomonadota</taxon>
        <taxon>Gammaproteobacteria</taxon>
        <taxon>Enterobacterales</taxon>
        <taxon>Enterobacteriaceae</taxon>
        <taxon>Salmonella</taxon>
    </lineage>
</organism>
<dbReference type="EMBL" id="DAAQYE010000042">
    <property type="protein sequence ID" value="HAE1360257.1"/>
    <property type="molecule type" value="Genomic_DNA"/>
</dbReference>
<protein>
    <submittedName>
        <fullName evidence="1">Uncharacterized protein</fullName>
    </submittedName>
</protein>
<accession>A0A3T4SNH9</accession>
<reference evidence="1" key="2">
    <citation type="submission" date="2019-10" db="EMBL/GenBank/DDBJ databases">
        <authorList>
            <consortium name="NCBI Pathogen Detection Project"/>
        </authorList>
    </citation>
    <scope>NUCLEOTIDE SEQUENCE</scope>
    <source>
        <strain evidence="1">Salmonella enterica</strain>
    </source>
</reference>
<name>A0A3T4SNH9_SALET</name>
<proteinExistence type="predicted"/>
<gene>
    <name evidence="1" type="ORF">G2988_22810</name>
</gene>
<evidence type="ECO:0000313" key="1">
    <source>
        <dbReference type="EMBL" id="HAE1360257.1"/>
    </source>
</evidence>
<comment type="caution">
    <text evidence="1">The sequence shown here is derived from an EMBL/GenBank/DDBJ whole genome shotgun (WGS) entry which is preliminary data.</text>
</comment>